<keyword evidence="2" id="KW-0146">Chitin degradation</keyword>
<dbReference type="InterPro" id="IPR003610">
    <property type="entry name" value="CBM5/12"/>
</dbReference>
<dbReference type="Gene3D" id="2.10.10.20">
    <property type="entry name" value="Carbohydrate-binding module superfamily 5/12"/>
    <property type="match status" value="1"/>
</dbReference>
<dbReference type="CDD" id="cd12215">
    <property type="entry name" value="ChiC_BD"/>
    <property type="match status" value="1"/>
</dbReference>
<dbReference type="GO" id="GO:0004553">
    <property type="term" value="F:hydrolase activity, hydrolyzing O-glycosyl compounds"/>
    <property type="evidence" value="ECO:0007669"/>
    <property type="project" value="InterPro"/>
</dbReference>
<dbReference type="InterPro" id="IPR050314">
    <property type="entry name" value="Glycosyl_Hydrlase_18"/>
</dbReference>
<evidence type="ECO:0000256" key="6">
    <source>
        <dbReference type="SAM" id="MobiDB-lite"/>
    </source>
</evidence>
<sequence>MATFRHRVQLLPRSLIAVLVLALLAVSGAVEVAPAAAAPTAAPSTSTERAELAQWWAPVHFQDVDTSGETSLDGKSDYLAAFDFDGDLNGRNNWENTSERPLAAHVYYSVVQTPSFSYLLYTYFHPRDWADGSLEDFQEDLSEHENDAEGALLVVANDGSEHGTLKAVITVSHKDFYSWLPDGSDFSSGDEDGDGRIAMKASPYGDGHERPWTGQQAGSHAAFAMGAIRQPSPDLGDQYDNGDGVLYNPGSTAEVPEGPNDRDVQYAPTDVFAPGGMWENRDLTTLFATPKNFAGDDGGNPNGAICGEGGVVGPADGECHTDAANPGWAWDDANDLPGQGYLATNPAELVHNYFNWPGKPTSADLDYTWNAYNGITPPDPPSAVNGGVGDPMEAHPGGDDGGTKPPTGIHHTCRPDGMPATGGVATPYCDVYDSEGREWLGAGRSRRVVGYFNGARTGADGTPYYLVKNIPWSKVTHINYAFAKVAANRISVGAPGPDNPAIGMTWPGNPGAEMDPRLPYQGHFNLLTKYKRQHPRVRTMISVGGWAESQGFYAMTTNADGTVNQGGINTFADSAVDFLRTYGFDGVDIDFEYPTMLDQTGNLNDWDAARSRRPGLPDSYAALMKTLREKLDRAAANDGSYYLLTSASSASGYLVRGMANQKALQYQDFTNLMAYDFHGSWNDVVGPNATLYDDGGDVELKDLYETPEYDGIGYFNTDWAFHYLRGAMQAGRINIGVPYYTRGWKDVTGGDHGLWGSAPGTDCQPGTGIVRPCGNGAVGIDNIWHDETGNGAEMSSGTNPMWHAKNLQFNLMPVYAKSVGLTPETDTSDRLTGQYARAWDAVTKTSWLWNDSKKVFLSTMDEQGLDAVTSYAIDQGAGGVMMWELGGDYQCPEAVTEEDHCGLGYTMTTKLHDQLAGAGAYGASRSSGSTVTVTSGAVDVTADLVDYGSKSTDLWPMQPKVRITNNTDVTIGGGKDVAFNFDLPTSTPPLIKDGEWKTSGQGGKWQVRPGHTGPNAGGGLSGDFHRVGVKLDYCQIIPRGKSLDIPIIYYLPATGPVNTTLSVGTSRFGLRTENNRGSTPASPPAGGCSAPTWVSSMTYDPAKQPVEDVTVKYNGNVWKAKWSTQGHIPGTGTDPDHEPWKLIGPAS</sequence>
<dbReference type="InterPro" id="IPR009470">
    <property type="entry name" value="Chi_C"/>
</dbReference>
<feature type="domain" description="GH18" evidence="7">
    <location>
        <begin position="446"/>
        <end position="918"/>
    </location>
</feature>
<dbReference type="AlphaFoldDB" id="A0A7W9JGA7"/>
<protein>
    <submittedName>
        <fullName evidence="8">GH18 family chitinase</fullName>
    </submittedName>
</protein>
<dbReference type="GO" id="GO:0030246">
    <property type="term" value="F:carbohydrate binding"/>
    <property type="evidence" value="ECO:0007669"/>
    <property type="project" value="InterPro"/>
</dbReference>
<keyword evidence="9" id="KW-1185">Reference proteome</keyword>
<dbReference type="InterPro" id="IPR029070">
    <property type="entry name" value="Chitinase_insertion_sf"/>
</dbReference>
<dbReference type="Gene3D" id="3.10.50.10">
    <property type="match status" value="1"/>
</dbReference>
<accession>A0A7W9JGA7</accession>
<keyword evidence="3" id="KW-0119">Carbohydrate metabolism</keyword>
<evidence type="ECO:0000256" key="3">
    <source>
        <dbReference type="ARBA" id="ARBA00023277"/>
    </source>
</evidence>
<dbReference type="GO" id="GO:0006032">
    <property type="term" value="P:chitin catabolic process"/>
    <property type="evidence" value="ECO:0007669"/>
    <property type="project" value="UniProtKB-KW"/>
</dbReference>
<dbReference type="CDD" id="cd06548">
    <property type="entry name" value="GH18_chitinase"/>
    <property type="match status" value="1"/>
</dbReference>
<dbReference type="Gene3D" id="3.20.20.80">
    <property type="entry name" value="Glycosidases"/>
    <property type="match status" value="1"/>
</dbReference>
<evidence type="ECO:0000256" key="4">
    <source>
        <dbReference type="ARBA" id="ARBA00023295"/>
    </source>
</evidence>
<dbReference type="InterPro" id="IPR001579">
    <property type="entry name" value="Glyco_hydro_18_chit_AS"/>
</dbReference>
<keyword evidence="2" id="KW-0624">Polysaccharide degradation</keyword>
<evidence type="ECO:0000313" key="9">
    <source>
        <dbReference type="Proteomes" id="UP000549971"/>
    </source>
</evidence>
<dbReference type="PROSITE" id="PS01095">
    <property type="entry name" value="GH18_1"/>
    <property type="match status" value="1"/>
</dbReference>
<evidence type="ECO:0000256" key="5">
    <source>
        <dbReference type="RuleBase" id="RU000489"/>
    </source>
</evidence>
<name>A0A7W9JGA7_9ACTN</name>
<dbReference type="Proteomes" id="UP000549971">
    <property type="component" value="Unassembled WGS sequence"/>
</dbReference>
<dbReference type="GO" id="GO:0005975">
    <property type="term" value="P:carbohydrate metabolic process"/>
    <property type="evidence" value="ECO:0007669"/>
    <property type="project" value="InterPro"/>
</dbReference>
<dbReference type="SUPFAM" id="SSF51445">
    <property type="entry name" value="(Trans)glycosidases"/>
    <property type="match status" value="1"/>
</dbReference>
<proteinExistence type="predicted"/>
<feature type="region of interest" description="Disordered" evidence="6">
    <location>
        <begin position="187"/>
        <end position="263"/>
    </location>
</feature>
<dbReference type="GO" id="GO:0008061">
    <property type="term" value="F:chitin binding"/>
    <property type="evidence" value="ECO:0007669"/>
    <property type="project" value="InterPro"/>
</dbReference>
<dbReference type="InterPro" id="IPR001223">
    <property type="entry name" value="Glyco_hydro18_cat"/>
</dbReference>
<dbReference type="SMART" id="SM00636">
    <property type="entry name" value="Glyco_18"/>
    <property type="match status" value="1"/>
</dbReference>
<dbReference type="PANTHER" id="PTHR11177:SF308">
    <property type="entry name" value="CHITINASE A"/>
    <property type="match status" value="1"/>
</dbReference>
<evidence type="ECO:0000256" key="2">
    <source>
        <dbReference type="ARBA" id="ARBA00023024"/>
    </source>
</evidence>
<dbReference type="RefSeq" id="WP_202893290.1">
    <property type="nucleotide sequence ID" value="NZ_JACHMY010000001.1"/>
</dbReference>
<evidence type="ECO:0000259" key="7">
    <source>
        <dbReference type="PROSITE" id="PS51910"/>
    </source>
</evidence>
<dbReference type="InterPro" id="IPR036573">
    <property type="entry name" value="CBM_sf_5/12"/>
</dbReference>
<dbReference type="Pfam" id="PF06483">
    <property type="entry name" value="ChiC"/>
    <property type="match status" value="1"/>
</dbReference>
<feature type="region of interest" description="Disordered" evidence="6">
    <location>
        <begin position="1124"/>
        <end position="1147"/>
    </location>
</feature>
<keyword evidence="1 5" id="KW-0378">Hydrolase</keyword>
<gene>
    <name evidence="8" type="ORF">HDA39_008345</name>
</gene>
<dbReference type="SUPFAM" id="SSF54556">
    <property type="entry name" value="Chitinase insertion domain"/>
    <property type="match status" value="1"/>
</dbReference>
<dbReference type="PROSITE" id="PS51910">
    <property type="entry name" value="GH18_2"/>
    <property type="match status" value="1"/>
</dbReference>
<feature type="region of interest" description="Disordered" evidence="6">
    <location>
        <begin position="383"/>
        <end position="405"/>
    </location>
</feature>
<dbReference type="PANTHER" id="PTHR11177">
    <property type="entry name" value="CHITINASE"/>
    <property type="match status" value="1"/>
</dbReference>
<keyword evidence="4 5" id="KW-0326">Glycosidase</keyword>
<dbReference type="SMART" id="SM00495">
    <property type="entry name" value="ChtBD3"/>
    <property type="match status" value="1"/>
</dbReference>
<organism evidence="8 9">
    <name type="scientific">Kribbella italica</name>
    <dbReference type="NCBI Taxonomy" id="1540520"/>
    <lineage>
        <taxon>Bacteria</taxon>
        <taxon>Bacillati</taxon>
        <taxon>Actinomycetota</taxon>
        <taxon>Actinomycetes</taxon>
        <taxon>Propionibacteriales</taxon>
        <taxon>Kribbellaceae</taxon>
        <taxon>Kribbella</taxon>
    </lineage>
</organism>
<dbReference type="GO" id="GO:0005576">
    <property type="term" value="C:extracellular region"/>
    <property type="evidence" value="ECO:0007669"/>
    <property type="project" value="InterPro"/>
</dbReference>
<dbReference type="InterPro" id="IPR011583">
    <property type="entry name" value="Chitinase_II/V-like_cat"/>
</dbReference>
<comment type="caution">
    <text evidence="8">The sequence shown here is derived from an EMBL/GenBank/DDBJ whole genome shotgun (WGS) entry which is preliminary data.</text>
</comment>
<dbReference type="InterPro" id="IPR017853">
    <property type="entry name" value="GH"/>
</dbReference>
<evidence type="ECO:0000313" key="8">
    <source>
        <dbReference type="EMBL" id="MBB5841611.1"/>
    </source>
</evidence>
<dbReference type="Pfam" id="PF00704">
    <property type="entry name" value="Glyco_hydro_18"/>
    <property type="match status" value="1"/>
</dbReference>
<dbReference type="SUPFAM" id="SSF51055">
    <property type="entry name" value="Carbohydrate binding domain"/>
    <property type="match status" value="1"/>
</dbReference>
<reference evidence="8 9" key="1">
    <citation type="submission" date="2020-08" db="EMBL/GenBank/DDBJ databases">
        <title>Sequencing the genomes of 1000 actinobacteria strains.</title>
        <authorList>
            <person name="Klenk H.-P."/>
        </authorList>
    </citation>
    <scope>NUCLEOTIDE SEQUENCE [LARGE SCALE GENOMIC DNA]</scope>
    <source>
        <strain evidence="8 9">DSM 28967</strain>
    </source>
</reference>
<evidence type="ECO:0000256" key="1">
    <source>
        <dbReference type="ARBA" id="ARBA00022801"/>
    </source>
</evidence>
<feature type="compositionally biased region" description="Basic and acidic residues" evidence="6">
    <location>
        <begin position="392"/>
        <end position="402"/>
    </location>
</feature>
<dbReference type="EMBL" id="JACHMY010000001">
    <property type="protein sequence ID" value="MBB5841611.1"/>
    <property type="molecule type" value="Genomic_DNA"/>
</dbReference>